<sequence length="63" mass="6513">MHTLSARRELALVFALAVLGVGLVVLVAFAPWYGSVSYGDARPAIVETTPPVSTIVVEAVSSG</sequence>
<keyword evidence="3" id="KW-1185">Reference proteome</keyword>
<protein>
    <submittedName>
        <fullName evidence="2">Uncharacterized protein</fullName>
    </submittedName>
</protein>
<reference evidence="2 3" key="1">
    <citation type="submission" date="2016-09" db="EMBL/GenBank/DDBJ databases">
        <title>Couchioplanes caeruleus draft genome sequence.</title>
        <authorList>
            <person name="Sheehan J."/>
            <person name="Caffrey P."/>
        </authorList>
    </citation>
    <scope>NUCLEOTIDE SEQUENCE [LARGE SCALE GENOMIC DNA]</scope>
    <source>
        <strain evidence="2 3">DSM 43634</strain>
    </source>
</reference>
<feature type="transmembrane region" description="Helical" evidence="1">
    <location>
        <begin position="12"/>
        <end position="33"/>
    </location>
</feature>
<dbReference type="AlphaFoldDB" id="A0A1K0GN60"/>
<evidence type="ECO:0000313" key="2">
    <source>
        <dbReference type="EMBL" id="OJF12508.1"/>
    </source>
</evidence>
<name>A0A1K0GN60_9ACTN</name>
<proteinExistence type="predicted"/>
<comment type="caution">
    <text evidence="2">The sequence shown here is derived from an EMBL/GenBank/DDBJ whole genome shotgun (WGS) entry which is preliminary data.</text>
</comment>
<keyword evidence="1" id="KW-0472">Membrane</keyword>
<dbReference type="Proteomes" id="UP000182486">
    <property type="component" value="Unassembled WGS sequence"/>
</dbReference>
<organism evidence="2 3">
    <name type="scientific">Couchioplanes caeruleus subsp. caeruleus</name>
    <dbReference type="NCBI Taxonomy" id="56427"/>
    <lineage>
        <taxon>Bacteria</taxon>
        <taxon>Bacillati</taxon>
        <taxon>Actinomycetota</taxon>
        <taxon>Actinomycetes</taxon>
        <taxon>Micromonosporales</taxon>
        <taxon>Micromonosporaceae</taxon>
        <taxon>Couchioplanes</taxon>
    </lineage>
</organism>
<dbReference type="EMBL" id="MEIA01000216">
    <property type="protein sequence ID" value="OJF12508.1"/>
    <property type="molecule type" value="Genomic_DNA"/>
</dbReference>
<keyword evidence="1" id="KW-0812">Transmembrane</keyword>
<evidence type="ECO:0000313" key="3">
    <source>
        <dbReference type="Proteomes" id="UP000182486"/>
    </source>
</evidence>
<accession>A0A1K0GN60</accession>
<gene>
    <name evidence="2" type="ORF">BG844_20315</name>
</gene>
<dbReference type="RefSeq" id="WP_071806919.1">
    <property type="nucleotide sequence ID" value="NZ_MEIA01000216.1"/>
</dbReference>
<evidence type="ECO:0000256" key="1">
    <source>
        <dbReference type="SAM" id="Phobius"/>
    </source>
</evidence>
<keyword evidence="1" id="KW-1133">Transmembrane helix</keyword>